<reference evidence="2 3" key="1">
    <citation type="submission" date="2020-08" db="EMBL/GenBank/DDBJ databases">
        <title>Above-ground endophytic microbial communities from plants in different locations in the United States.</title>
        <authorList>
            <person name="Frank C."/>
        </authorList>
    </citation>
    <scope>NUCLEOTIDE SEQUENCE [LARGE SCALE GENOMIC DNA]</scope>
    <source>
        <strain evidence="2 3">WP4_2_2</strain>
    </source>
</reference>
<sequence length="141" mass="15483">MYPRLAQIQGIAIKRDYETRQIRRLVLMHQRRNLPGASPQDQPVAVFIYRFKENVMQVSKIVFSLAAVAAFAAASASFAAVPASVDSAAQAAVQAQTQTPNWTPAQQNAGTKITRAQVRQQLVDAEQNGQLDALRSLYRGS</sequence>
<dbReference type="AlphaFoldDB" id="A0A7W9WSK3"/>
<evidence type="ECO:0008006" key="4">
    <source>
        <dbReference type="Google" id="ProtNLM"/>
    </source>
</evidence>
<evidence type="ECO:0000313" key="2">
    <source>
        <dbReference type="EMBL" id="MBB6104355.1"/>
    </source>
</evidence>
<dbReference type="Proteomes" id="UP000571554">
    <property type="component" value="Unassembled WGS sequence"/>
</dbReference>
<dbReference type="RefSeq" id="WP_260184623.1">
    <property type="nucleotide sequence ID" value="NZ_JACHBW010000012.1"/>
</dbReference>
<accession>A0A7W9WSK3</accession>
<protein>
    <recommendedName>
        <fullName evidence="4">DUF4148 domain-containing protein</fullName>
    </recommendedName>
</protein>
<keyword evidence="1" id="KW-1133">Transmembrane helix</keyword>
<keyword evidence="1" id="KW-0812">Transmembrane</keyword>
<keyword evidence="3" id="KW-1185">Reference proteome</keyword>
<evidence type="ECO:0000256" key="1">
    <source>
        <dbReference type="SAM" id="Phobius"/>
    </source>
</evidence>
<organism evidence="2 3">
    <name type="scientific">Paraburkholderia bannensis</name>
    <dbReference type="NCBI Taxonomy" id="765414"/>
    <lineage>
        <taxon>Bacteria</taxon>
        <taxon>Pseudomonadati</taxon>
        <taxon>Pseudomonadota</taxon>
        <taxon>Betaproteobacteria</taxon>
        <taxon>Burkholderiales</taxon>
        <taxon>Burkholderiaceae</taxon>
        <taxon>Paraburkholderia</taxon>
    </lineage>
</organism>
<name>A0A7W9WSK3_9BURK</name>
<keyword evidence="1" id="KW-0472">Membrane</keyword>
<gene>
    <name evidence="2" type="ORF">F4827_004214</name>
</gene>
<evidence type="ECO:0000313" key="3">
    <source>
        <dbReference type="Proteomes" id="UP000571554"/>
    </source>
</evidence>
<dbReference type="EMBL" id="JACHBW010000012">
    <property type="protein sequence ID" value="MBB6104355.1"/>
    <property type="molecule type" value="Genomic_DNA"/>
</dbReference>
<comment type="caution">
    <text evidence="2">The sequence shown here is derived from an EMBL/GenBank/DDBJ whole genome shotgun (WGS) entry which is preliminary data.</text>
</comment>
<proteinExistence type="predicted"/>
<feature type="transmembrane region" description="Helical" evidence="1">
    <location>
        <begin position="61"/>
        <end position="81"/>
    </location>
</feature>